<dbReference type="WBParaSite" id="TTAC_0001016401-mRNA-1">
    <property type="protein sequence ID" value="TTAC_0001016401-mRNA-1"/>
    <property type="gene ID" value="TTAC_0001016401"/>
</dbReference>
<protein>
    <submittedName>
        <fullName evidence="5">EGF-like domain-containing protein</fullName>
    </submittedName>
</protein>
<feature type="signal peptide" evidence="1">
    <location>
        <begin position="1"/>
        <end position="18"/>
    </location>
</feature>
<reference evidence="3 4" key="2">
    <citation type="submission" date="2018-11" db="EMBL/GenBank/DDBJ databases">
        <authorList>
            <consortium name="Pathogen Informatics"/>
        </authorList>
    </citation>
    <scope>NUCLEOTIDE SEQUENCE [LARGE SCALE GENOMIC DNA]</scope>
</reference>
<evidence type="ECO:0000259" key="2">
    <source>
        <dbReference type="PROSITE" id="PS00022"/>
    </source>
</evidence>
<proteinExistence type="predicted"/>
<dbReference type="OrthoDB" id="504708at2759"/>
<feature type="domain" description="EGF-like" evidence="2">
    <location>
        <begin position="95"/>
        <end position="106"/>
    </location>
</feature>
<dbReference type="STRING" id="6205.A0A0R3X9D9"/>
<name>A0A0R3X9D9_HYDTA</name>
<dbReference type="InterPro" id="IPR000742">
    <property type="entry name" value="EGF"/>
</dbReference>
<dbReference type="PROSITE" id="PS00022">
    <property type="entry name" value="EGF_1"/>
    <property type="match status" value="1"/>
</dbReference>
<gene>
    <name evidence="3" type="ORF">TTAC_LOCUS10149</name>
</gene>
<reference evidence="5" key="1">
    <citation type="submission" date="2017-02" db="UniProtKB">
        <authorList>
            <consortium name="WormBaseParasite"/>
        </authorList>
    </citation>
    <scope>IDENTIFICATION</scope>
</reference>
<feature type="chain" id="PRO_5043133237" evidence="1">
    <location>
        <begin position="19"/>
        <end position="121"/>
    </location>
</feature>
<keyword evidence="4" id="KW-1185">Reference proteome</keyword>
<dbReference type="SUPFAM" id="SSF57196">
    <property type="entry name" value="EGF/Laminin"/>
    <property type="match status" value="1"/>
</dbReference>
<dbReference type="Proteomes" id="UP000274429">
    <property type="component" value="Unassembled WGS sequence"/>
</dbReference>
<organism evidence="5">
    <name type="scientific">Hydatigena taeniaeformis</name>
    <name type="common">Feline tapeworm</name>
    <name type="synonym">Taenia taeniaeformis</name>
    <dbReference type="NCBI Taxonomy" id="6205"/>
    <lineage>
        <taxon>Eukaryota</taxon>
        <taxon>Metazoa</taxon>
        <taxon>Spiralia</taxon>
        <taxon>Lophotrochozoa</taxon>
        <taxon>Platyhelminthes</taxon>
        <taxon>Cestoda</taxon>
        <taxon>Eucestoda</taxon>
        <taxon>Cyclophyllidea</taxon>
        <taxon>Taeniidae</taxon>
        <taxon>Hydatigera</taxon>
    </lineage>
</organism>
<evidence type="ECO:0000313" key="5">
    <source>
        <dbReference type="WBParaSite" id="TTAC_0001016401-mRNA-1"/>
    </source>
</evidence>
<accession>A0A0R3X9D9</accession>
<evidence type="ECO:0000256" key="1">
    <source>
        <dbReference type="SAM" id="SignalP"/>
    </source>
</evidence>
<dbReference type="EMBL" id="UYWX01021358">
    <property type="protein sequence ID" value="VDM35129.1"/>
    <property type="molecule type" value="Genomic_DNA"/>
</dbReference>
<evidence type="ECO:0000313" key="3">
    <source>
        <dbReference type="EMBL" id="VDM35129.1"/>
    </source>
</evidence>
<dbReference type="AlphaFoldDB" id="A0A0R3X9D9"/>
<sequence length="121" mass="13711">MLLQILVVCALLISQTRGYRGPSTAQESLIDMDLGLEHMEEGSGVRKRVMVLPLSPQSATEGLRRLIYEVVHCMRPCLNNGIMILPRNAVDVCRCICPPTHYGIACEYEVSDEMKQRRQFF</sequence>
<evidence type="ECO:0000313" key="4">
    <source>
        <dbReference type="Proteomes" id="UP000274429"/>
    </source>
</evidence>
<keyword evidence="1" id="KW-0732">Signal</keyword>